<evidence type="ECO:0000256" key="1">
    <source>
        <dbReference type="ARBA" id="ARBA00000843"/>
    </source>
</evidence>
<dbReference type="SMART" id="SM00478">
    <property type="entry name" value="ENDO3c"/>
    <property type="match status" value="1"/>
</dbReference>
<dbReference type="InterPro" id="IPR023170">
    <property type="entry name" value="HhH_base_excis_C"/>
</dbReference>
<dbReference type="Pfam" id="PF14815">
    <property type="entry name" value="NUDIX_4"/>
    <property type="match status" value="1"/>
</dbReference>
<dbReference type="InterPro" id="IPR029119">
    <property type="entry name" value="MutY_C"/>
</dbReference>
<dbReference type="RefSeq" id="WP_157892785.1">
    <property type="nucleotide sequence ID" value="NZ_JBHRTS010000004.1"/>
</dbReference>
<dbReference type="Gene3D" id="1.10.1670.10">
    <property type="entry name" value="Helix-hairpin-Helix base-excision DNA repair enzymes (C-terminal)"/>
    <property type="match status" value="1"/>
</dbReference>
<evidence type="ECO:0000256" key="9">
    <source>
        <dbReference type="ARBA" id="ARBA00022801"/>
    </source>
</evidence>
<protein>
    <recommendedName>
        <fullName evidence="5 14">Adenine DNA glycosylase</fullName>
        <ecNumber evidence="4 14">3.2.2.31</ecNumber>
    </recommendedName>
</protein>
<dbReference type="InterPro" id="IPR011257">
    <property type="entry name" value="DNA_glycosylase"/>
</dbReference>
<evidence type="ECO:0000256" key="13">
    <source>
        <dbReference type="ARBA" id="ARBA00023295"/>
    </source>
</evidence>
<dbReference type="CDD" id="cd03431">
    <property type="entry name" value="NUDIX_DNA_Glycosylase_C-MutY"/>
    <property type="match status" value="1"/>
</dbReference>
<dbReference type="NCBIfam" id="TIGR01084">
    <property type="entry name" value="mutY"/>
    <property type="match status" value="1"/>
</dbReference>
<dbReference type="Pfam" id="PF00730">
    <property type="entry name" value="HhH-GPD"/>
    <property type="match status" value="1"/>
</dbReference>
<keyword evidence="13 14" id="KW-0326">Glycosidase</keyword>
<evidence type="ECO:0000256" key="10">
    <source>
        <dbReference type="ARBA" id="ARBA00023004"/>
    </source>
</evidence>
<comment type="catalytic activity">
    <reaction evidence="1 14">
        <text>Hydrolyzes free adenine bases from 7,8-dihydro-8-oxoguanine:adenine mismatched double-stranded DNA, leaving an apurinic site.</text>
        <dbReference type="EC" id="3.2.2.31"/>
    </reaction>
</comment>
<keyword evidence="9 16" id="KW-0378">Hydrolase</keyword>
<comment type="function">
    <text evidence="2">Adenine glycosylase active on G-A mispairs. MutY also corrects error-prone DNA synthesis past GO lesions which are due to the oxidatively damaged form of guanine: 7,8-dihydro-8-oxoguanine (8-oxo-dGTP).</text>
</comment>
<evidence type="ECO:0000256" key="14">
    <source>
        <dbReference type="RuleBase" id="RU365096"/>
    </source>
</evidence>
<evidence type="ECO:0000259" key="15">
    <source>
        <dbReference type="SMART" id="SM00478"/>
    </source>
</evidence>
<evidence type="ECO:0000256" key="7">
    <source>
        <dbReference type="ARBA" id="ARBA00022723"/>
    </source>
</evidence>
<accession>A0ABV7J8P1</accession>
<evidence type="ECO:0000313" key="16">
    <source>
        <dbReference type="EMBL" id="MFC3194510.1"/>
    </source>
</evidence>
<keyword evidence="6" id="KW-0004">4Fe-4S</keyword>
<evidence type="ECO:0000256" key="4">
    <source>
        <dbReference type="ARBA" id="ARBA00012045"/>
    </source>
</evidence>
<keyword evidence="8 14" id="KW-0227">DNA damage</keyword>
<reference evidence="17" key="1">
    <citation type="journal article" date="2019" name="Int. J. Syst. Evol. Microbiol.">
        <title>The Global Catalogue of Microorganisms (GCM) 10K type strain sequencing project: providing services to taxonomists for standard genome sequencing and annotation.</title>
        <authorList>
            <consortium name="The Broad Institute Genomics Platform"/>
            <consortium name="The Broad Institute Genome Sequencing Center for Infectious Disease"/>
            <person name="Wu L."/>
            <person name="Ma J."/>
        </authorList>
    </citation>
    <scope>NUCLEOTIDE SEQUENCE [LARGE SCALE GENOMIC DNA]</scope>
    <source>
        <strain evidence="17">KCTC 42953</strain>
    </source>
</reference>
<keyword evidence="11" id="KW-0411">Iron-sulfur</keyword>
<dbReference type="SUPFAM" id="SSF55811">
    <property type="entry name" value="Nudix"/>
    <property type="match status" value="1"/>
</dbReference>
<evidence type="ECO:0000256" key="5">
    <source>
        <dbReference type="ARBA" id="ARBA00022023"/>
    </source>
</evidence>
<dbReference type="InterPro" id="IPR000445">
    <property type="entry name" value="HhH_motif"/>
</dbReference>
<dbReference type="EMBL" id="JBHRTS010000004">
    <property type="protein sequence ID" value="MFC3194510.1"/>
    <property type="molecule type" value="Genomic_DNA"/>
</dbReference>
<keyword evidence="17" id="KW-1185">Reference proteome</keyword>
<evidence type="ECO:0000256" key="11">
    <source>
        <dbReference type="ARBA" id="ARBA00023014"/>
    </source>
</evidence>
<keyword evidence="10 14" id="KW-0408">Iron</keyword>
<evidence type="ECO:0000256" key="6">
    <source>
        <dbReference type="ARBA" id="ARBA00022485"/>
    </source>
</evidence>
<dbReference type="InterPro" id="IPR004036">
    <property type="entry name" value="Endonuclease-III-like_CS2"/>
</dbReference>
<dbReference type="InterPro" id="IPR044298">
    <property type="entry name" value="MIG/MutY"/>
</dbReference>
<dbReference type="InterPro" id="IPR005760">
    <property type="entry name" value="A/G_AdeGlyc_MutY"/>
</dbReference>
<evidence type="ECO:0000256" key="12">
    <source>
        <dbReference type="ARBA" id="ARBA00023204"/>
    </source>
</evidence>
<dbReference type="GO" id="GO:0000701">
    <property type="term" value="F:purine-specific mismatch base pair DNA N-glycosylase activity"/>
    <property type="evidence" value="ECO:0007669"/>
    <property type="project" value="UniProtKB-EC"/>
</dbReference>
<dbReference type="Pfam" id="PF00633">
    <property type="entry name" value="HHH"/>
    <property type="match status" value="1"/>
</dbReference>
<sequence>MSSSFSQSVVSWYDLHGRKNLPWQGGNPYHVWLSEIMLQQTQVVKVLDYFQRFIKSIPNLKELAAADEQQVMALWSGLGYYNRARNLHRTAQICVEQHQGELPADLTALMALPGIGRSTAAAILSLAYEQAEPIMDGNVKRVFARHFLVAGEPNKSATLKRFWQLAEQHRETARPAAYTQGLMDLGATLCTKHKPQCDRCPVSNSCQALASDVVAAYPQKKKPVRAREVELHCLLFERGGQLALLQRTSKGIWASMWFLPTFDSQQALSEVTTSARKIFTLTHRLTHRLLQIHVYLANDWEVDEPVDWVSRQQLVKWPHPKALNHILEQHDNH</sequence>
<evidence type="ECO:0000256" key="3">
    <source>
        <dbReference type="ARBA" id="ARBA00008343"/>
    </source>
</evidence>
<dbReference type="CDD" id="cd00056">
    <property type="entry name" value="ENDO3c"/>
    <property type="match status" value="1"/>
</dbReference>
<gene>
    <name evidence="16" type="primary">mutY</name>
    <name evidence="16" type="ORF">ACFODZ_09700</name>
</gene>
<dbReference type="InterPro" id="IPR003265">
    <property type="entry name" value="HhH-GPD_domain"/>
</dbReference>
<dbReference type="PROSITE" id="PS01155">
    <property type="entry name" value="ENDONUCLEASE_III_2"/>
    <property type="match status" value="1"/>
</dbReference>
<comment type="similarity">
    <text evidence="3 14">Belongs to the Nth/MutY family.</text>
</comment>
<evidence type="ECO:0000256" key="2">
    <source>
        <dbReference type="ARBA" id="ARBA00002933"/>
    </source>
</evidence>
<name>A0ABV7J8P1_9GAMM</name>
<keyword evidence="12" id="KW-0234">DNA repair</keyword>
<evidence type="ECO:0000313" key="17">
    <source>
        <dbReference type="Proteomes" id="UP001595533"/>
    </source>
</evidence>
<dbReference type="Gene3D" id="3.90.79.10">
    <property type="entry name" value="Nucleoside Triphosphate Pyrophosphohydrolase"/>
    <property type="match status" value="1"/>
</dbReference>
<dbReference type="Gene3D" id="1.10.340.30">
    <property type="entry name" value="Hypothetical protein, domain 2"/>
    <property type="match status" value="1"/>
</dbReference>
<dbReference type="EC" id="3.2.2.31" evidence="4 14"/>
<dbReference type="Proteomes" id="UP001595533">
    <property type="component" value="Unassembled WGS sequence"/>
</dbReference>
<organism evidence="16 17">
    <name type="scientific">Marinicella sediminis</name>
    <dbReference type="NCBI Taxonomy" id="1792834"/>
    <lineage>
        <taxon>Bacteria</taxon>
        <taxon>Pseudomonadati</taxon>
        <taxon>Pseudomonadota</taxon>
        <taxon>Gammaproteobacteria</taxon>
        <taxon>Lysobacterales</taxon>
        <taxon>Marinicellaceae</taxon>
        <taxon>Marinicella</taxon>
    </lineage>
</organism>
<dbReference type="PANTHER" id="PTHR42944">
    <property type="entry name" value="ADENINE DNA GLYCOSYLASE"/>
    <property type="match status" value="1"/>
</dbReference>
<proteinExistence type="inferred from homology"/>
<dbReference type="SUPFAM" id="SSF48150">
    <property type="entry name" value="DNA-glycosylase"/>
    <property type="match status" value="1"/>
</dbReference>
<feature type="domain" description="HhH-GPD" evidence="15">
    <location>
        <begin position="37"/>
        <end position="188"/>
    </location>
</feature>
<comment type="cofactor">
    <cofactor evidence="14">
        <name>[4Fe-4S] cluster</name>
        <dbReference type="ChEBI" id="CHEBI:49883"/>
    </cofactor>
    <text evidence="14">Binds 1 [4Fe-4S] cluster.</text>
</comment>
<dbReference type="InterPro" id="IPR015797">
    <property type="entry name" value="NUDIX_hydrolase-like_dom_sf"/>
</dbReference>
<dbReference type="PANTHER" id="PTHR42944:SF1">
    <property type="entry name" value="ADENINE DNA GLYCOSYLASE"/>
    <property type="match status" value="1"/>
</dbReference>
<comment type="caution">
    <text evidence="16">The sequence shown here is derived from an EMBL/GenBank/DDBJ whole genome shotgun (WGS) entry which is preliminary data.</text>
</comment>
<keyword evidence="7" id="KW-0479">Metal-binding</keyword>
<evidence type="ECO:0000256" key="8">
    <source>
        <dbReference type="ARBA" id="ARBA00022763"/>
    </source>
</evidence>